<dbReference type="InterPro" id="IPR016024">
    <property type="entry name" value="ARM-type_fold"/>
</dbReference>
<dbReference type="Proteomes" id="UP000559256">
    <property type="component" value="Unassembled WGS sequence"/>
</dbReference>
<proteinExistence type="predicted"/>
<feature type="region of interest" description="Disordered" evidence="1">
    <location>
        <begin position="100"/>
        <end position="145"/>
    </location>
</feature>
<name>A0A8H5CL84_9AGAR</name>
<feature type="region of interest" description="Disordered" evidence="1">
    <location>
        <begin position="1"/>
        <end position="21"/>
    </location>
</feature>
<dbReference type="OrthoDB" id="3071225at2759"/>
<feature type="compositionally biased region" description="Low complexity" evidence="1">
    <location>
        <begin position="127"/>
        <end position="138"/>
    </location>
</feature>
<gene>
    <name evidence="2" type="ORF">D9758_014187</name>
</gene>
<organism evidence="2 3">
    <name type="scientific">Tetrapyrgos nigripes</name>
    <dbReference type="NCBI Taxonomy" id="182062"/>
    <lineage>
        <taxon>Eukaryota</taxon>
        <taxon>Fungi</taxon>
        <taxon>Dikarya</taxon>
        <taxon>Basidiomycota</taxon>
        <taxon>Agaricomycotina</taxon>
        <taxon>Agaricomycetes</taxon>
        <taxon>Agaricomycetidae</taxon>
        <taxon>Agaricales</taxon>
        <taxon>Marasmiineae</taxon>
        <taxon>Marasmiaceae</taxon>
        <taxon>Tetrapyrgos</taxon>
    </lineage>
</organism>
<comment type="caution">
    <text evidence="2">The sequence shown here is derived from an EMBL/GenBank/DDBJ whole genome shotgun (WGS) entry which is preliminary data.</text>
</comment>
<dbReference type="EMBL" id="JAACJM010000142">
    <property type="protein sequence ID" value="KAF5343344.1"/>
    <property type="molecule type" value="Genomic_DNA"/>
</dbReference>
<dbReference type="AlphaFoldDB" id="A0A8H5CL84"/>
<evidence type="ECO:0000256" key="1">
    <source>
        <dbReference type="SAM" id="MobiDB-lite"/>
    </source>
</evidence>
<keyword evidence="3" id="KW-1185">Reference proteome</keyword>
<protein>
    <submittedName>
        <fullName evidence="2">Uncharacterized protein</fullName>
    </submittedName>
</protein>
<reference evidence="2 3" key="1">
    <citation type="journal article" date="2020" name="ISME J.">
        <title>Uncovering the hidden diversity of litter-decomposition mechanisms in mushroom-forming fungi.</title>
        <authorList>
            <person name="Floudas D."/>
            <person name="Bentzer J."/>
            <person name="Ahren D."/>
            <person name="Johansson T."/>
            <person name="Persson P."/>
            <person name="Tunlid A."/>
        </authorList>
    </citation>
    <scope>NUCLEOTIDE SEQUENCE [LARGE SCALE GENOMIC DNA]</scope>
    <source>
        <strain evidence="2 3">CBS 291.85</strain>
    </source>
</reference>
<accession>A0A8H5CL84</accession>
<evidence type="ECO:0000313" key="3">
    <source>
        <dbReference type="Proteomes" id="UP000559256"/>
    </source>
</evidence>
<sequence length="520" mass="57491">MLAPSTIPAPTPVYASHAPNDFNDEDELKQFFFSLHSFKPSSSDSKQSRISEVYTPISRAGSGFSDSESDDEEDIFALDREDYDFEAHLPRSMVNTIRDLLDDPEPLPKNTQLNPNATPFVPRPARSHSYPSSTPSAPSRRESEPSLPYLTIPSFILQAPPSSEWTAIFARACLLPPTALDALSNYARDLVHSRLWNREALAELAQHFCWKAFCPQIDAESRSSSSPASLKGVLKETLAPFAAEVHYQLYLGNDEETANSFIWHLRESVLGTFRATWHASKSAKAISYRVTPTFSYVESGLSLVCFIGDLFSVRLFDEPQVGSCLSILVDELVSLEHISAIFCLIKHAEALFWCYQPYEPEDIIPSHLHHLSTGIHQHGLMRKPKVPKMKAFLDHFLVDAAAVKDGHSVLSRKVVIGEREQIVREIVSLLVGWGRCDGFWDDGGRLDSMRGVLPSFGQQWSMGDVTHAIPALASAEGENTGICSTGSADSKFSGHDILQDGLLHDLPPPPGLGFVTSRGQ</sequence>
<dbReference type="SUPFAM" id="SSF48371">
    <property type="entry name" value="ARM repeat"/>
    <property type="match status" value="1"/>
</dbReference>
<evidence type="ECO:0000313" key="2">
    <source>
        <dbReference type="EMBL" id="KAF5343344.1"/>
    </source>
</evidence>